<dbReference type="Proteomes" id="UP000824023">
    <property type="component" value="Unassembled WGS sequence"/>
</dbReference>
<evidence type="ECO:0000259" key="8">
    <source>
        <dbReference type="Pfam" id="PF14508"/>
    </source>
</evidence>
<feature type="domain" description="Glycosyl-hydrolase 97 catalytic" evidence="7">
    <location>
        <begin position="320"/>
        <end position="472"/>
    </location>
</feature>
<dbReference type="PANTHER" id="PTHR35803:SF2">
    <property type="entry name" value="RETAINING ALPHA-GALACTOSIDASE"/>
    <property type="match status" value="1"/>
</dbReference>
<comment type="caution">
    <text evidence="10">The sequence shown here is derived from an EMBL/GenBank/DDBJ whole genome shotgun (WGS) entry which is preliminary data.</text>
</comment>
<dbReference type="Gene3D" id="3.20.20.70">
    <property type="entry name" value="Aldolase class I"/>
    <property type="match status" value="1"/>
</dbReference>
<evidence type="ECO:0000256" key="1">
    <source>
        <dbReference type="ARBA" id="ARBA00001913"/>
    </source>
</evidence>
<evidence type="ECO:0000256" key="6">
    <source>
        <dbReference type="SAM" id="SignalP"/>
    </source>
</evidence>
<feature type="chain" id="PRO_5038977066" evidence="6">
    <location>
        <begin position="25"/>
        <end position="675"/>
    </location>
</feature>
<feature type="signal peptide" evidence="6">
    <location>
        <begin position="1"/>
        <end position="24"/>
    </location>
</feature>
<name>A0A9D2CXM8_9BACE</name>
<gene>
    <name evidence="10" type="ORF">H9819_07895</name>
</gene>
<comment type="cofactor">
    <cofactor evidence="1">
        <name>Ca(2+)</name>
        <dbReference type="ChEBI" id="CHEBI:29108"/>
    </cofactor>
</comment>
<sequence length="675" mass="75325">MKNKLLQKCLLAACALMGLATAQAQDYQLTSPDGLLNIGIYTDGRLQWSVSHDGTQVLLPSDIALKGVEKSSSGKAISFGPDVKVRKATRQSVNTSFATPFYKKAEVKDEYNALTLKCRGGFSVEFRAYNDGAAYRLVSELRKPYYVTAETADFNFAQPGRAFIPYINENRNGERYCFSFESYYDEVPLSQMIPDSLSITPLLVEVADGKKATVMDGGVENYPGLFLTFNEETRQGVQAAFAPVPTETFIGGHNRFNLIPSKRADYIASIDGARTLPWRAVLVTTRDTQLADNDMAQRLAPACRIDDTSWIKPGKVAWDWWNACNLSGVDFKAGMNTPTYKAYIDFAAQHKLEYIIIDDGWSTTESLTENLNPDIDLPELIAYGNQKGVGIILWAAWRNAARNTEADFAHYEKLGIKGFKIDFFDRDDQPAMQSIEQIAACAARHHLLLDLHGMKPFGLQRAYPNLVNFEGVKGLENCKWEPTVNGVPMHDFPRYDVTIPYLRQLAGPMDYTPGATMNANRWNFRGINDQPMSQGTRVHQMAMYTVFEAPLQMLADSPSKYAKEPEYTDFIAQVPTTFDQTVALDGQLGEYIVLARRKGNTWFIAAMTNWTPRDLTIDLSFLPDGAHEAVIFSDGVNADRDATDWQSETRKLSPADKLNVHLAPGGGWTARVTVK</sequence>
<dbReference type="InterPro" id="IPR013785">
    <property type="entry name" value="Aldolase_TIM"/>
</dbReference>
<dbReference type="InterPro" id="IPR029486">
    <property type="entry name" value="GH97_N"/>
</dbReference>
<organism evidence="10 11">
    <name type="scientific">Candidatus Bacteroides merdipullorum</name>
    <dbReference type="NCBI Taxonomy" id="2838474"/>
    <lineage>
        <taxon>Bacteria</taxon>
        <taxon>Pseudomonadati</taxon>
        <taxon>Bacteroidota</taxon>
        <taxon>Bacteroidia</taxon>
        <taxon>Bacteroidales</taxon>
        <taxon>Bacteroidaceae</taxon>
        <taxon>Bacteroides</taxon>
    </lineage>
</organism>
<keyword evidence="5" id="KW-0326">Glycosidase</keyword>
<dbReference type="InterPro" id="IPR014718">
    <property type="entry name" value="GH-type_carb-bd"/>
</dbReference>
<dbReference type="Pfam" id="PF10566">
    <property type="entry name" value="Glyco_hydro_97"/>
    <property type="match status" value="1"/>
</dbReference>
<evidence type="ECO:0000259" key="7">
    <source>
        <dbReference type="Pfam" id="PF10566"/>
    </source>
</evidence>
<dbReference type="InterPro" id="IPR052720">
    <property type="entry name" value="Glycosyl_hydrolase_97"/>
</dbReference>
<evidence type="ECO:0000256" key="2">
    <source>
        <dbReference type="ARBA" id="ARBA00011245"/>
    </source>
</evidence>
<keyword evidence="3 10" id="KW-0378">Hydrolase</keyword>
<feature type="domain" description="Glycosyl-hydrolase 97 N-terminal" evidence="8">
    <location>
        <begin position="29"/>
        <end position="300"/>
    </location>
</feature>
<feature type="domain" description="Glycosyl-hydrolase 97 C-terminal oligomerisation" evidence="9">
    <location>
        <begin position="577"/>
        <end position="672"/>
    </location>
</feature>
<comment type="subunit">
    <text evidence="2">Monomer.</text>
</comment>
<dbReference type="AlphaFoldDB" id="A0A9D2CXM8"/>
<dbReference type="Pfam" id="PF14509">
    <property type="entry name" value="GH97_C"/>
    <property type="match status" value="1"/>
</dbReference>
<dbReference type="Gene3D" id="2.60.40.1180">
    <property type="entry name" value="Golgi alpha-mannosidase II"/>
    <property type="match status" value="1"/>
</dbReference>
<evidence type="ECO:0000256" key="5">
    <source>
        <dbReference type="ARBA" id="ARBA00023295"/>
    </source>
</evidence>
<evidence type="ECO:0000313" key="11">
    <source>
        <dbReference type="Proteomes" id="UP000824023"/>
    </source>
</evidence>
<dbReference type="InterPro" id="IPR029483">
    <property type="entry name" value="GH97_C"/>
</dbReference>
<protein>
    <submittedName>
        <fullName evidence="10">Glycoside hydrolase family 97 protein</fullName>
    </submittedName>
</protein>
<proteinExistence type="predicted"/>
<dbReference type="SUPFAM" id="SSF51445">
    <property type="entry name" value="(Trans)glycosidases"/>
    <property type="match status" value="1"/>
</dbReference>
<dbReference type="EMBL" id="DXCK01000109">
    <property type="protein sequence ID" value="HIZ02153.1"/>
    <property type="molecule type" value="Genomic_DNA"/>
</dbReference>
<evidence type="ECO:0000259" key="9">
    <source>
        <dbReference type="Pfam" id="PF14509"/>
    </source>
</evidence>
<dbReference type="InterPro" id="IPR013780">
    <property type="entry name" value="Glyco_hydro_b"/>
</dbReference>
<accession>A0A9D2CXM8</accession>
<evidence type="ECO:0000256" key="4">
    <source>
        <dbReference type="ARBA" id="ARBA00022837"/>
    </source>
</evidence>
<keyword evidence="6" id="KW-0732">Signal</keyword>
<dbReference type="Gene3D" id="2.70.98.10">
    <property type="match status" value="1"/>
</dbReference>
<dbReference type="GO" id="GO:0030246">
    <property type="term" value="F:carbohydrate binding"/>
    <property type="evidence" value="ECO:0007669"/>
    <property type="project" value="InterPro"/>
</dbReference>
<dbReference type="Pfam" id="PF14508">
    <property type="entry name" value="GH97_N"/>
    <property type="match status" value="1"/>
</dbReference>
<dbReference type="PANTHER" id="PTHR35803">
    <property type="entry name" value="GLUCAN 1,4-ALPHA-GLUCOSIDASE SUSB-RELATED"/>
    <property type="match status" value="1"/>
</dbReference>
<reference evidence="10" key="2">
    <citation type="submission" date="2021-04" db="EMBL/GenBank/DDBJ databases">
        <authorList>
            <person name="Gilroy R."/>
        </authorList>
    </citation>
    <scope>NUCLEOTIDE SEQUENCE</scope>
    <source>
        <strain evidence="10">ChiHjej12B11-24981</strain>
    </source>
</reference>
<reference evidence="10" key="1">
    <citation type="journal article" date="2021" name="PeerJ">
        <title>Extensive microbial diversity within the chicken gut microbiome revealed by metagenomics and culture.</title>
        <authorList>
            <person name="Gilroy R."/>
            <person name="Ravi A."/>
            <person name="Getino M."/>
            <person name="Pursley I."/>
            <person name="Horton D.L."/>
            <person name="Alikhan N.F."/>
            <person name="Baker D."/>
            <person name="Gharbi K."/>
            <person name="Hall N."/>
            <person name="Watson M."/>
            <person name="Adriaenssens E.M."/>
            <person name="Foster-Nyarko E."/>
            <person name="Jarju S."/>
            <person name="Secka A."/>
            <person name="Antonio M."/>
            <person name="Oren A."/>
            <person name="Chaudhuri R.R."/>
            <person name="La Ragione R."/>
            <person name="Hildebrand F."/>
            <person name="Pallen M.J."/>
        </authorList>
    </citation>
    <scope>NUCLEOTIDE SEQUENCE</scope>
    <source>
        <strain evidence="10">ChiHjej12B11-24981</strain>
    </source>
</reference>
<keyword evidence="4" id="KW-0106">Calcium</keyword>
<dbReference type="InterPro" id="IPR017853">
    <property type="entry name" value="GH"/>
</dbReference>
<dbReference type="GO" id="GO:0016798">
    <property type="term" value="F:hydrolase activity, acting on glycosyl bonds"/>
    <property type="evidence" value="ECO:0007669"/>
    <property type="project" value="UniProtKB-KW"/>
</dbReference>
<evidence type="ECO:0000256" key="3">
    <source>
        <dbReference type="ARBA" id="ARBA00022801"/>
    </source>
</evidence>
<evidence type="ECO:0000313" key="10">
    <source>
        <dbReference type="EMBL" id="HIZ02153.1"/>
    </source>
</evidence>
<dbReference type="InterPro" id="IPR019563">
    <property type="entry name" value="GH97_catalytic"/>
</dbReference>